<dbReference type="PIRSF" id="PIRSF004486">
    <property type="entry name" value="MraW"/>
    <property type="match status" value="1"/>
</dbReference>
<evidence type="ECO:0000256" key="1">
    <source>
        <dbReference type="ARBA" id="ARBA00010396"/>
    </source>
</evidence>
<dbReference type="InterPro" id="IPR023397">
    <property type="entry name" value="SAM-dep_MeTrfase_MraW_recog"/>
</dbReference>
<dbReference type="HAMAP" id="MF_01007">
    <property type="entry name" value="16SrRNA_methyltr_H"/>
    <property type="match status" value="1"/>
</dbReference>
<dbReference type="SUPFAM" id="SSF81799">
    <property type="entry name" value="Putative methyltransferase TM0872, insert domain"/>
    <property type="match status" value="1"/>
</dbReference>
<dbReference type="GO" id="GO:0071424">
    <property type="term" value="F:rRNA (cytosine-N4-)-methyltransferase activity"/>
    <property type="evidence" value="ECO:0007669"/>
    <property type="project" value="TreeGrafter"/>
</dbReference>
<dbReference type="GO" id="GO:0070475">
    <property type="term" value="P:rRNA base methylation"/>
    <property type="evidence" value="ECO:0007669"/>
    <property type="project" value="TreeGrafter"/>
</dbReference>
<dbReference type="Gene3D" id="1.10.150.170">
    <property type="entry name" value="Putative methyltransferase TM0872, insert domain"/>
    <property type="match status" value="1"/>
</dbReference>
<dbReference type="EC" id="2.1.1.199" evidence="6"/>
<evidence type="ECO:0000256" key="5">
    <source>
        <dbReference type="SAM" id="MobiDB-lite"/>
    </source>
</evidence>
<dbReference type="InterPro" id="IPR002903">
    <property type="entry name" value="RsmH"/>
</dbReference>
<keyword evidence="4" id="KW-0949">S-adenosyl-L-methionine</keyword>
<dbReference type="PANTHER" id="PTHR11265">
    <property type="entry name" value="S-ADENOSYL-METHYLTRANSFERASE MRAW"/>
    <property type="match status" value="1"/>
</dbReference>
<name>A0A3B0SQA8_9ZZZZ</name>
<accession>A0A3B0SQA8</accession>
<evidence type="ECO:0000313" key="6">
    <source>
        <dbReference type="EMBL" id="VAW04472.1"/>
    </source>
</evidence>
<organism evidence="6">
    <name type="scientific">hydrothermal vent metagenome</name>
    <dbReference type="NCBI Taxonomy" id="652676"/>
    <lineage>
        <taxon>unclassified sequences</taxon>
        <taxon>metagenomes</taxon>
        <taxon>ecological metagenomes</taxon>
    </lineage>
</organism>
<evidence type="ECO:0000256" key="3">
    <source>
        <dbReference type="ARBA" id="ARBA00022679"/>
    </source>
</evidence>
<dbReference type="Pfam" id="PF01795">
    <property type="entry name" value="Methyltransf_5"/>
    <property type="match status" value="1"/>
</dbReference>
<dbReference type="Gene3D" id="3.40.50.150">
    <property type="entry name" value="Vaccinia Virus protein VP39"/>
    <property type="match status" value="1"/>
</dbReference>
<dbReference type="PANTHER" id="PTHR11265:SF0">
    <property type="entry name" value="12S RRNA N4-METHYLCYTIDINE METHYLTRANSFERASE"/>
    <property type="match status" value="1"/>
</dbReference>
<feature type="region of interest" description="Disordered" evidence="5">
    <location>
        <begin position="314"/>
        <end position="336"/>
    </location>
</feature>
<dbReference type="InterPro" id="IPR029063">
    <property type="entry name" value="SAM-dependent_MTases_sf"/>
</dbReference>
<dbReference type="AlphaFoldDB" id="A0A3B0SQA8"/>
<reference evidence="6" key="1">
    <citation type="submission" date="2018-06" db="EMBL/GenBank/DDBJ databases">
        <authorList>
            <person name="Zhirakovskaya E."/>
        </authorList>
    </citation>
    <scope>NUCLEOTIDE SEQUENCE</scope>
</reference>
<dbReference type="SUPFAM" id="SSF53335">
    <property type="entry name" value="S-adenosyl-L-methionine-dependent methyltransferases"/>
    <property type="match status" value="1"/>
</dbReference>
<sequence>MSAAAHVPVMAREVVSALAPRENGVYVDATFGAGGYARAILTAANCTVYGFDRDPTAIERAKAMVAEFGDRLRLINRPFAEMEEALAERGVDGVDGVVFDLGVSSMQLDEAERGFSFRREGPLSMRMDGGKPDAGDVIAKGDARELAAIFRTYGEEKRAGRIARAIVNAREIAPITTTTALASIVEKAAPNWGKSKIHPATRVFQALRIFVNDELGQLVAGLRAAERMLRPAGRVLVVTFHSLEDRIVKRFFANRVPLRAAGSRHAPPAVKAAPTFEPIFAKALAPGDEETLANTRARSARLRGGVRLAAPFAPPSDERLGLPSPITLKNFNEGKR</sequence>
<protein>
    <submittedName>
        <fullName evidence="6">16S rRNA (Cytosine(1402)-N(4))-methyltransferase</fullName>
        <ecNumber evidence="6">2.1.1.199</ecNumber>
    </submittedName>
</protein>
<evidence type="ECO:0000256" key="2">
    <source>
        <dbReference type="ARBA" id="ARBA00022603"/>
    </source>
</evidence>
<gene>
    <name evidence="6" type="ORF">MNBD_ALPHA05-187</name>
</gene>
<keyword evidence="3 6" id="KW-0808">Transferase</keyword>
<comment type="similarity">
    <text evidence="1">Belongs to the methyltransferase superfamily. RsmH family.</text>
</comment>
<dbReference type="NCBIfam" id="TIGR00006">
    <property type="entry name" value="16S rRNA (cytosine(1402)-N(4))-methyltransferase RsmH"/>
    <property type="match status" value="1"/>
</dbReference>
<keyword evidence="2 6" id="KW-0489">Methyltransferase</keyword>
<evidence type="ECO:0000256" key="4">
    <source>
        <dbReference type="ARBA" id="ARBA00022691"/>
    </source>
</evidence>
<dbReference type="EMBL" id="UOEH01000436">
    <property type="protein sequence ID" value="VAW04472.1"/>
    <property type="molecule type" value="Genomic_DNA"/>
</dbReference>
<proteinExistence type="inferred from homology"/>